<feature type="transmembrane region" description="Helical" evidence="8">
    <location>
        <begin position="388"/>
        <end position="410"/>
    </location>
</feature>
<evidence type="ECO:0000256" key="5">
    <source>
        <dbReference type="ARBA" id="ARBA00022984"/>
    </source>
</evidence>
<keyword evidence="2" id="KW-1003">Cell membrane</keyword>
<dbReference type="GO" id="GO:0034204">
    <property type="term" value="P:lipid translocation"/>
    <property type="evidence" value="ECO:0007669"/>
    <property type="project" value="TreeGrafter"/>
</dbReference>
<evidence type="ECO:0000256" key="3">
    <source>
        <dbReference type="ARBA" id="ARBA00022692"/>
    </source>
</evidence>
<keyword evidence="3 8" id="KW-0812">Transmembrane</keyword>
<keyword evidence="4" id="KW-0133">Cell shape</keyword>
<dbReference type="PANTHER" id="PTHR47019:SF1">
    <property type="entry name" value="LIPID II FLIPPASE MURJ"/>
    <property type="match status" value="1"/>
</dbReference>
<dbReference type="Pfam" id="PF03023">
    <property type="entry name" value="MurJ"/>
    <property type="match status" value="1"/>
</dbReference>
<sequence>MVRGFLKRIAKPIRGLHQAAYLLATLTIASQALALIRDRTFAHVFGASQTLDLYYAAFKVPDLVFTLVASLVSAYVLIPRIISDSHEEAHKIISNAVSFLLIFGGSISVVLAIIAPHMLFVIFPSFASSPEASSFVTLVRLLLLQPILLGISGILASVTQVHRRFVLYALSPVLYNLGIIFGALVFYPRFGLVGIGYGVILGAVAYLAVHVPVVINAKLMPKLELPSWKIIGPVMRESVPRTLALGVNSAVIFVITILAARAGSGIIAVFTFATNLEAVPLALIGSSYAIAAFPVLSELSGSGNKKEFTRVLSAAARNIVLWSVVVFGLAVVLRAHLVRVILGSGNFNWHDTRLTAAAFAVLVIALGAQALILLLSRALYASRQSWRPFIYQIVGGTISISTATIGLYYLHRATGTLNMFGSFLRVGDVSGNIVLLFALAMVLGQLITAGLLLWGIRVVAPGFGKTLVRPLRDGLLATIGGGASAYLTLTLMGNIVPLTTLASVLTQGLVAGSIGAVVVAGILILLRNPDFLEMRDALHRIIKKSNVLPTFGAS</sequence>
<evidence type="ECO:0000256" key="4">
    <source>
        <dbReference type="ARBA" id="ARBA00022960"/>
    </source>
</evidence>
<dbReference type="GO" id="GO:0009252">
    <property type="term" value="P:peptidoglycan biosynthetic process"/>
    <property type="evidence" value="ECO:0007669"/>
    <property type="project" value="UniProtKB-KW"/>
</dbReference>
<accession>A0A3B0UT35</accession>
<feature type="transmembrane region" description="Helical" evidence="8">
    <location>
        <begin position="354"/>
        <end position="376"/>
    </location>
</feature>
<reference evidence="9" key="1">
    <citation type="submission" date="2018-06" db="EMBL/GenBank/DDBJ databases">
        <authorList>
            <person name="Zhirakovskaya E."/>
        </authorList>
    </citation>
    <scope>NUCLEOTIDE SEQUENCE</scope>
</reference>
<keyword evidence="6 8" id="KW-1133">Transmembrane helix</keyword>
<dbReference type="GO" id="GO:0015648">
    <property type="term" value="F:lipid-linked peptidoglycan transporter activity"/>
    <property type="evidence" value="ECO:0007669"/>
    <property type="project" value="TreeGrafter"/>
</dbReference>
<dbReference type="PANTHER" id="PTHR47019">
    <property type="entry name" value="LIPID II FLIPPASE MURJ"/>
    <property type="match status" value="1"/>
</dbReference>
<feature type="transmembrane region" description="Helical" evidence="8">
    <location>
        <begin position="165"/>
        <end position="187"/>
    </location>
</feature>
<dbReference type="AlphaFoldDB" id="A0A3B0UT35"/>
<comment type="subcellular location">
    <subcellularLocation>
        <location evidence="1">Cell membrane</location>
        <topology evidence="1">Multi-pass membrane protein</topology>
    </subcellularLocation>
</comment>
<feature type="transmembrane region" description="Helical" evidence="8">
    <location>
        <begin position="58"/>
        <end position="78"/>
    </location>
</feature>
<evidence type="ECO:0000256" key="2">
    <source>
        <dbReference type="ARBA" id="ARBA00022475"/>
    </source>
</evidence>
<feature type="transmembrane region" description="Helical" evidence="8">
    <location>
        <begin position="135"/>
        <end position="158"/>
    </location>
</feature>
<feature type="transmembrane region" description="Helical" evidence="8">
    <location>
        <begin position="193"/>
        <end position="215"/>
    </location>
</feature>
<evidence type="ECO:0000256" key="7">
    <source>
        <dbReference type="ARBA" id="ARBA00023136"/>
    </source>
</evidence>
<protein>
    <recommendedName>
        <fullName evidence="10">Proposed peptidoglycan lipid II flippase MurJ</fullName>
    </recommendedName>
</protein>
<feature type="transmembrane region" description="Helical" evidence="8">
    <location>
        <begin position="475"/>
        <end position="496"/>
    </location>
</feature>
<evidence type="ECO:0000313" key="9">
    <source>
        <dbReference type="EMBL" id="VAW32160.1"/>
    </source>
</evidence>
<feature type="transmembrane region" description="Helical" evidence="8">
    <location>
        <begin position="278"/>
        <end position="299"/>
    </location>
</feature>
<feature type="transmembrane region" description="Helical" evidence="8">
    <location>
        <begin position="319"/>
        <end position="342"/>
    </location>
</feature>
<dbReference type="InterPro" id="IPR004268">
    <property type="entry name" value="MurJ"/>
</dbReference>
<feature type="transmembrane region" description="Helical" evidence="8">
    <location>
        <begin position="99"/>
        <end position="123"/>
    </location>
</feature>
<keyword evidence="7 8" id="KW-0472">Membrane</keyword>
<feature type="transmembrane region" description="Helical" evidence="8">
    <location>
        <begin position="508"/>
        <end position="526"/>
    </location>
</feature>
<organism evidence="9">
    <name type="scientific">hydrothermal vent metagenome</name>
    <dbReference type="NCBI Taxonomy" id="652676"/>
    <lineage>
        <taxon>unclassified sequences</taxon>
        <taxon>metagenomes</taxon>
        <taxon>ecological metagenomes</taxon>
    </lineage>
</organism>
<evidence type="ECO:0000256" key="1">
    <source>
        <dbReference type="ARBA" id="ARBA00004651"/>
    </source>
</evidence>
<dbReference type="InterPro" id="IPR051050">
    <property type="entry name" value="Lipid_II_flippase_MurJ/MviN"/>
</dbReference>
<dbReference type="EMBL" id="UOEV01000027">
    <property type="protein sequence ID" value="VAW32160.1"/>
    <property type="molecule type" value="Genomic_DNA"/>
</dbReference>
<feature type="transmembrane region" description="Helical" evidence="8">
    <location>
        <begin position="245"/>
        <end position="272"/>
    </location>
</feature>
<dbReference type="PRINTS" id="PR01806">
    <property type="entry name" value="VIRFACTRMVIN"/>
</dbReference>
<gene>
    <name evidence="9" type="ORF">MNBD_CPR01-451</name>
</gene>
<evidence type="ECO:0000256" key="6">
    <source>
        <dbReference type="ARBA" id="ARBA00022989"/>
    </source>
</evidence>
<name>A0A3B0UT35_9ZZZZ</name>
<dbReference type="GO" id="GO:0008360">
    <property type="term" value="P:regulation of cell shape"/>
    <property type="evidence" value="ECO:0007669"/>
    <property type="project" value="UniProtKB-KW"/>
</dbReference>
<keyword evidence="5" id="KW-0573">Peptidoglycan synthesis</keyword>
<evidence type="ECO:0000256" key="8">
    <source>
        <dbReference type="SAM" id="Phobius"/>
    </source>
</evidence>
<dbReference type="GO" id="GO:0005886">
    <property type="term" value="C:plasma membrane"/>
    <property type="evidence" value="ECO:0007669"/>
    <property type="project" value="UniProtKB-SubCell"/>
</dbReference>
<feature type="transmembrane region" description="Helical" evidence="8">
    <location>
        <begin position="430"/>
        <end position="454"/>
    </location>
</feature>
<proteinExistence type="predicted"/>
<evidence type="ECO:0008006" key="10">
    <source>
        <dbReference type="Google" id="ProtNLM"/>
    </source>
</evidence>